<organism evidence="3 4">
    <name type="scientific">Parvibium lacunae</name>
    <dbReference type="NCBI Taxonomy" id="1888893"/>
    <lineage>
        <taxon>Bacteria</taxon>
        <taxon>Pseudomonadati</taxon>
        <taxon>Pseudomonadota</taxon>
        <taxon>Betaproteobacteria</taxon>
        <taxon>Burkholderiales</taxon>
        <taxon>Alcaligenaceae</taxon>
        <taxon>Parvibium</taxon>
    </lineage>
</organism>
<feature type="chain" id="PRO_5016967760" description="Kazal-like domain-containing protein" evidence="2">
    <location>
        <begin position="23"/>
        <end position="119"/>
    </location>
</feature>
<dbReference type="EMBL" id="QPGB01000005">
    <property type="protein sequence ID" value="RCS56873.1"/>
    <property type="molecule type" value="Genomic_DNA"/>
</dbReference>
<feature type="compositionally biased region" description="Low complexity" evidence="1">
    <location>
        <begin position="30"/>
        <end position="46"/>
    </location>
</feature>
<evidence type="ECO:0008006" key="5">
    <source>
        <dbReference type="Google" id="ProtNLM"/>
    </source>
</evidence>
<accession>A0A368L020</accession>
<dbReference type="AlphaFoldDB" id="A0A368L020"/>
<feature type="signal peptide" evidence="2">
    <location>
        <begin position="1"/>
        <end position="22"/>
    </location>
</feature>
<gene>
    <name evidence="3" type="ORF">DU000_11075</name>
</gene>
<evidence type="ECO:0000256" key="1">
    <source>
        <dbReference type="SAM" id="MobiDB-lite"/>
    </source>
</evidence>
<dbReference type="Proteomes" id="UP000252357">
    <property type="component" value="Unassembled WGS sequence"/>
</dbReference>
<sequence>MQFKQSLLFGCCLAIAINFTYAINARAETSKSTKTPSSPSSKLTSGGPSGCTVVIDPQQPPTAYMCKEPLPAMICDAAKSCDPANLPGSPVPGTFQCFVLPTHPVCANNCPIQFANTCG</sequence>
<evidence type="ECO:0000313" key="4">
    <source>
        <dbReference type="Proteomes" id="UP000252357"/>
    </source>
</evidence>
<keyword evidence="2" id="KW-0732">Signal</keyword>
<feature type="region of interest" description="Disordered" evidence="1">
    <location>
        <begin position="29"/>
        <end position="51"/>
    </location>
</feature>
<proteinExistence type="predicted"/>
<evidence type="ECO:0000256" key="2">
    <source>
        <dbReference type="SAM" id="SignalP"/>
    </source>
</evidence>
<reference evidence="3 4" key="1">
    <citation type="journal article" date="2018" name="Int. J. Syst. Evol. Microbiol.">
        <title>Parvibium lacunae gen. nov., sp. nov., a new member of the family Alcaligenaceae isolated from a freshwater pond.</title>
        <authorList>
            <person name="Chen W.M."/>
            <person name="Xie P.B."/>
            <person name="Hsu M.Y."/>
            <person name="Sheu S.Y."/>
        </authorList>
    </citation>
    <scope>NUCLEOTIDE SEQUENCE [LARGE SCALE GENOMIC DNA]</scope>
    <source>
        <strain evidence="3 4">KMB9</strain>
    </source>
</reference>
<name>A0A368L020_9BURK</name>
<evidence type="ECO:0000313" key="3">
    <source>
        <dbReference type="EMBL" id="RCS56873.1"/>
    </source>
</evidence>
<comment type="caution">
    <text evidence="3">The sequence shown here is derived from an EMBL/GenBank/DDBJ whole genome shotgun (WGS) entry which is preliminary data.</text>
</comment>
<keyword evidence="4" id="KW-1185">Reference proteome</keyword>
<protein>
    <recommendedName>
        <fullName evidence="5">Kazal-like domain-containing protein</fullName>
    </recommendedName>
</protein>